<accession>A0AA40DEK9</accession>
<evidence type="ECO:0000256" key="4">
    <source>
        <dbReference type="ARBA" id="ARBA00022806"/>
    </source>
</evidence>
<evidence type="ECO:0000256" key="1">
    <source>
        <dbReference type="ARBA" id="ARBA00007025"/>
    </source>
</evidence>
<dbReference type="GO" id="GO:0016787">
    <property type="term" value="F:hydrolase activity"/>
    <property type="evidence" value="ECO:0007669"/>
    <property type="project" value="UniProtKB-KW"/>
</dbReference>
<evidence type="ECO:0000256" key="6">
    <source>
        <dbReference type="PROSITE-ProRule" id="PRU00175"/>
    </source>
</evidence>
<dbReference type="GO" id="GO:0005634">
    <property type="term" value="C:nucleus"/>
    <property type="evidence" value="ECO:0007669"/>
    <property type="project" value="TreeGrafter"/>
</dbReference>
<evidence type="ECO:0000259" key="10">
    <source>
        <dbReference type="PROSITE" id="PS51194"/>
    </source>
</evidence>
<keyword evidence="12" id="KW-1185">Reference proteome</keyword>
<dbReference type="PROSITE" id="PS50089">
    <property type="entry name" value="ZF_RING_2"/>
    <property type="match status" value="1"/>
</dbReference>
<dbReference type="PANTHER" id="PTHR45626">
    <property type="entry name" value="TRANSCRIPTION TERMINATION FACTOR 2-RELATED"/>
    <property type="match status" value="1"/>
</dbReference>
<dbReference type="PROSITE" id="PS51192">
    <property type="entry name" value="HELICASE_ATP_BIND_1"/>
    <property type="match status" value="1"/>
</dbReference>
<dbReference type="SUPFAM" id="SSF52540">
    <property type="entry name" value="P-loop containing nucleoside triphosphate hydrolases"/>
    <property type="match status" value="2"/>
</dbReference>
<dbReference type="PROSITE" id="PS51194">
    <property type="entry name" value="HELICASE_CTER"/>
    <property type="match status" value="1"/>
</dbReference>
<feature type="compositionally biased region" description="Low complexity" evidence="7">
    <location>
        <begin position="244"/>
        <end position="260"/>
    </location>
</feature>
<keyword evidence="2" id="KW-0547">Nucleotide-binding</keyword>
<sequence>MDVEDDIALQVTILGSLMEQPRTSEINKQIREARAELIKLKQKRARGTSSPASSNLAKSSSSRMSNPPSSSPGGPPPHHLASASRKRSFGSSHLNVNSSIWGANDSNRASPSPGFGDSSFGGSGSNDVDEELDIIDLTGDDELRGIQQRALEMERRHAQSKAQQDRDAAFARQLSQGTPTAPEYNSSVPTGHTNAFDRILHRQPSSSQFSNQPPQPTRPDQSSNLPARPRLSQGIASGSFGTQSNGSYGNMSSSTNSGSNAPGGPGWTVTPSRGYGGVQTPQTNTYSHNPTPSVIPEPSRVTGGSSWRAVSRGQVPGAQTSQTHSYQHNSRANVEAGPGRVTGGPGWSITPSQSTGVKREASDHSVSRMPGAWEDSDSGSDEAVTGYNPWQQGGPHLSIHSSHSSGRTLPLPNPHYNPMASLPAWNASPLPGFKSVGQLASLDRPGLLNNGNFFSGLDYLGGQPSLASTIHRTNNIDYQNMTDIDGNPLNPRLANYVDDFVHNPVKTEEEIQQLLSNIRPDMEIPEEERGETPAGMKYPLYPHQQLALKWMSDMEIGTNKGGILADDMGLGKTVSTLALMISRPSEDRAVRTNLIIGPVALIKQWENEVKNKLRGTHKMSVYLLHQKKKLPFTELRNYDVVLTTYGSVASEWRQYEKHVQQRNAAPLYSERDDGELAKKCPLLHPKSHFYRIIIDEAQCIKNKDTQGSKGVHKINAIYRWCLTGTPMMNNVSELYPLIRFLRIGPFCEYKHFQMAFKCLGPRNNGNNDYAHKQAMVKLRTVLKATMLRRMKTSEIDGKPILTLPPKTERSEFVEFSEDEKQFYKDLEDRSQVVFNRYLRAGTVGRNYSNILVLLLRLRQACCHPHLTDFECVSGPTADETMDDLARKLDAAVIQRIKDIESFECPICYDGVEDPVLAIPCGHDTCSECFTSLTDNAVRNNVHTGNENGGAKCPQCRGPVDASKVIKYTTFRKIHMPETLPKEEIKDEELPEISDWTDSSDEEDSDTDSVGSLEDFVVEDESDELSEGEAAAEAKKRADAKAEAKASKEARRAEKKAKKAVKKSKGKSKGKSKVEPVNPGQLRTLRLEAGRNKEARRRYMHYLRDNWEDSAKVTQVIELLKTIQETNEKTIIFSQWTSLLDLIECQIKYSLKLRHCRYTGDMSRTHRDGAVQDFVENPETKVMLVSLRAGNAGLNLTCASRVIICDPFWNPFIEMQAVDRAHRIGQQKEVQVHRILVKGTVEDRIMDLQEKKRDLVESALDDVESKRLGRLGVQELAYIFNGGTSL</sequence>
<dbReference type="GO" id="GO:0008094">
    <property type="term" value="F:ATP-dependent activity, acting on DNA"/>
    <property type="evidence" value="ECO:0007669"/>
    <property type="project" value="TreeGrafter"/>
</dbReference>
<feature type="region of interest" description="Disordered" evidence="7">
    <location>
        <begin position="37"/>
        <end position="412"/>
    </location>
</feature>
<dbReference type="Pfam" id="PF00176">
    <property type="entry name" value="SNF2-rel_dom"/>
    <property type="match status" value="1"/>
</dbReference>
<evidence type="ECO:0000313" key="12">
    <source>
        <dbReference type="Proteomes" id="UP001174997"/>
    </source>
</evidence>
<dbReference type="InterPro" id="IPR050628">
    <property type="entry name" value="SNF2_RAD54_helicase_TF"/>
</dbReference>
<dbReference type="InterPro" id="IPR000330">
    <property type="entry name" value="SNF2_N"/>
</dbReference>
<dbReference type="Proteomes" id="UP001174997">
    <property type="component" value="Unassembled WGS sequence"/>
</dbReference>
<dbReference type="GO" id="GO:0005737">
    <property type="term" value="C:cytoplasm"/>
    <property type="evidence" value="ECO:0007669"/>
    <property type="project" value="TreeGrafter"/>
</dbReference>
<comment type="caution">
    <text evidence="11">The sequence shown here is derived from an EMBL/GenBank/DDBJ whole genome shotgun (WGS) entry which is preliminary data.</text>
</comment>
<dbReference type="GO" id="GO:0004386">
    <property type="term" value="F:helicase activity"/>
    <property type="evidence" value="ECO:0007669"/>
    <property type="project" value="UniProtKB-KW"/>
</dbReference>
<keyword evidence="6" id="KW-0479">Metal-binding</keyword>
<dbReference type="PANTHER" id="PTHR45626:SF16">
    <property type="entry name" value="ATP-DEPENDENT HELICASE ULS1"/>
    <property type="match status" value="1"/>
</dbReference>
<gene>
    <name evidence="11" type="ORF">QBC41DRAFT_56118</name>
</gene>
<keyword evidence="6" id="KW-0863">Zinc-finger</keyword>
<dbReference type="InterPro" id="IPR038718">
    <property type="entry name" value="SNF2-like_sf"/>
</dbReference>
<dbReference type="Gene3D" id="3.40.50.300">
    <property type="entry name" value="P-loop containing nucleotide triphosphate hydrolases"/>
    <property type="match status" value="2"/>
</dbReference>
<dbReference type="Gene3D" id="3.30.40.10">
    <property type="entry name" value="Zinc/RING finger domain, C3HC4 (zinc finger)"/>
    <property type="match status" value="1"/>
</dbReference>
<organism evidence="11 12">
    <name type="scientific">Cercophora samala</name>
    <dbReference type="NCBI Taxonomy" id="330535"/>
    <lineage>
        <taxon>Eukaryota</taxon>
        <taxon>Fungi</taxon>
        <taxon>Dikarya</taxon>
        <taxon>Ascomycota</taxon>
        <taxon>Pezizomycotina</taxon>
        <taxon>Sordariomycetes</taxon>
        <taxon>Sordariomycetidae</taxon>
        <taxon>Sordariales</taxon>
        <taxon>Lasiosphaeriaceae</taxon>
        <taxon>Cercophora</taxon>
    </lineage>
</organism>
<feature type="compositionally biased region" description="Low complexity" evidence="7">
    <location>
        <begin position="203"/>
        <end position="212"/>
    </location>
</feature>
<dbReference type="InterPro" id="IPR013083">
    <property type="entry name" value="Znf_RING/FYVE/PHD"/>
</dbReference>
<feature type="compositionally biased region" description="Acidic residues" evidence="7">
    <location>
        <begin position="997"/>
        <end position="1006"/>
    </location>
</feature>
<evidence type="ECO:0000313" key="11">
    <source>
        <dbReference type="EMBL" id="KAK0671374.1"/>
    </source>
</evidence>
<feature type="domain" description="Helicase ATP-binding" evidence="9">
    <location>
        <begin position="553"/>
        <end position="744"/>
    </location>
</feature>
<keyword evidence="5" id="KW-0067">ATP-binding</keyword>
<feature type="compositionally biased region" description="Basic and acidic residues" evidence="7">
    <location>
        <begin position="151"/>
        <end position="169"/>
    </location>
</feature>
<dbReference type="InterPro" id="IPR001841">
    <property type="entry name" value="Znf_RING"/>
</dbReference>
<feature type="compositionally biased region" description="Polar residues" evidence="7">
    <location>
        <begin position="317"/>
        <end position="332"/>
    </location>
</feature>
<dbReference type="SMART" id="SM00490">
    <property type="entry name" value="HELICc"/>
    <property type="match status" value="1"/>
</dbReference>
<dbReference type="Pfam" id="PF13923">
    <property type="entry name" value="zf-C3HC4_2"/>
    <property type="match status" value="1"/>
</dbReference>
<protein>
    <submittedName>
        <fullName evidence="11">ATP-dependent helicase</fullName>
    </submittedName>
</protein>
<evidence type="ECO:0000256" key="2">
    <source>
        <dbReference type="ARBA" id="ARBA00022741"/>
    </source>
</evidence>
<feature type="compositionally biased region" description="Basic residues" evidence="7">
    <location>
        <begin position="1052"/>
        <end position="1070"/>
    </location>
</feature>
<dbReference type="SMART" id="SM00184">
    <property type="entry name" value="RING"/>
    <property type="match status" value="1"/>
</dbReference>
<reference evidence="11" key="1">
    <citation type="submission" date="2023-06" db="EMBL/GenBank/DDBJ databases">
        <title>Genome-scale phylogeny and comparative genomics of the fungal order Sordariales.</title>
        <authorList>
            <consortium name="Lawrence Berkeley National Laboratory"/>
            <person name="Hensen N."/>
            <person name="Bonometti L."/>
            <person name="Westerberg I."/>
            <person name="Brannstrom I.O."/>
            <person name="Guillou S."/>
            <person name="Cros-Aarteil S."/>
            <person name="Calhoun S."/>
            <person name="Haridas S."/>
            <person name="Kuo A."/>
            <person name="Mondo S."/>
            <person name="Pangilinan J."/>
            <person name="Riley R."/>
            <person name="Labutti K."/>
            <person name="Andreopoulos B."/>
            <person name="Lipzen A."/>
            <person name="Chen C."/>
            <person name="Yanf M."/>
            <person name="Daum C."/>
            <person name="Ng V."/>
            <person name="Clum A."/>
            <person name="Steindorff A."/>
            <person name="Ohm R."/>
            <person name="Martin F."/>
            <person name="Silar P."/>
            <person name="Natvig D."/>
            <person name="Lalanne C."/>
            <person name="Gautier V."/>
            <person name="Ament-Velasquez S.L."/>
            <person name="Kruys A."/>
            <person name="Hutchinson M.I."/>
            <person name="Powell A.J."/>
            <person name="Barry K."/>
            <person name="Miller A.N."/>
            <person name="Grigoriev I.V."/>
            <person name="Debuchy R."/>
            <person name="Gladieux P."/>
            <person name="Thoren M.H."/>
            <person name="Johannesson H."/>
        </authorList>
    </citation>
    <scope>NUCLEOTIDE SEQUENCE</scope>
    <source>
        <strain evidence="11">CBS 307.81</strain>
    </source>
</reference>
<keyword evidence="6" id="KW-0862">Zinc</keyword>
<feature type="region of interest" description="Disordered" evidence="7">
    <location>
        <begin position="978"/>
        <end position="1081"/>
    </location>
</feature>
<dbReference type="InterPro" id="IPR049730">
    <property type="entry name" value="SNF2/RAD54-like_C"/>
</dbReference>
<comment type="similarity">
    <text evidence="1">Belongs to the SNF2/RAD54 helicase family.</text>
</comment>
<feature type="compositionally biased region" description="Acidic residues" evidence="7">
    <location>
        <begin position="1015"/>
        <end position="1026"/>
    </location>
</feature>
<proteinExistence type="inferred from homology"/>
<evidence type="ECO:0000256" key="7">
    <source>
        <dbReference type="SAM" id="MobiDB-lite"/>
    </source>
</evidence>
<dbReference type="GO" id="GO:0005524">
    <property type="term" value="F:ATP binding"/>
    <property type="evidence" value="ECO:0007669"/>
    <property type="project" value="UniProtKB-KW"/>
</dbReference>
<dbReference type="Gene3D" id="3.40.50.10810">
    <property type="entry name" value="Tandem AAA-ATPase domain"/>
    <property type="match status" value="1"/>
</dbReference>
<dbReference type="InterPro" id="IPR001650">
    <property type="entry name" value="Helicase_C-like"/>
</dbReference>
<feature type="compositionally biased region" description="Polar residues" evidence="7">
    <location>
        <begin position="174"/>
        <end position="193"/>
    </location>
</feature>
<feature type="compositionally biased region" description="Basic and acidic residues" evidence="7">
    <location>
        <begin position="1031"/>
        <end position="1051"/>
    </location>
</feature>
<feature type="compositionally biased region" description="Polar residues" evidence="7">
    <location>
        <begin position="234"/>
        <end position="243"/>
    </location>
</feature>
<feature type="compositionally biased region" description="Polar residues" evidence="7">
    <location>
        <begin position="89"/>
        <end position="109"/>
    </location>
</feature>
<keyword evidence="3" id="KW-0378">Hydrolase</keyword>
<feature type="compositionally biased region" description="Acidic residues" evidence="7">
    <location>
        <begin position="127"/>
        <end position="140"/>
    </location>
</feature>
<evidence type="ECO:0000256" key="3">
    <source>
        <dbReference type="ARBA" id="ARBA00022801"/>
    </source>
</evidence>
<dbReference type="GO" id="GO:0000724">
    <property type="term" value="P:double-strand break repair via homologous recombination"/>
    <property type="evidence" value="ECO:0007669"/>
    <property type="project" value="TreeGrafter"/>
</dbReference>
<dbReference type="CDD" id="cd18008">
    <property type="entry name" value="DEXDc_SHPRH-like"/>
    <property type="match status" value="1"/>
</dbReference>
<evidence type="ECO:0000259" key="8">
    <source>
        <dbReference type="PROSITE" id="PS50089"/>
    </source>
</evidence>
<keyword evidence="4 11" id="KW-0347">Helicase</keyword>
<dbReference type="SMART" id="SM00487">
    <property type="entry name" value="DEXDc"/>
    <property type="match status" value="1"/>
</dbReference>
<feature type="compositionally biased region" description="Pro residues" evidence="7">
    <location>
        <begin position="69"/>
        <end position="78"/>
    </location>
</feature>
<feature type="domain" description="Helicase C-terminal" evidence="10">
    <location>
        <begin position="1114"/>
        <end position="1263"/>
    </location>
</feature>
<dbReference type="GO" id="GO:0008270">
    <property type="term" value="F:zinc ion binding"/>
    <property type="evidence" value="ECO:0007669"/>
    <property type="project" value="UniProtKB-KW"/>
</dbReference>
<feature type="domain" description="RING-type" evidence="8">
    <location>
        <begin position="904"/>
        <end position="956"/>
    </location>
</feature>
<evidence type="ECO:0000259" key="9">
    <source>
        <dbReference type="PROSITE" id="PS51192"/>
    </source>
</evidence>
<dbReference type="CDD" id="cd18793">
    <property type="entry name" value="SF2_C_SNF"/>
    <property type="match status" value="1"/>
</dbReference>
<dbReference type="InterPro" id="IPR014001">
    <property type="entry name" value="Helicase_ATP-bd"/>
</dbReference>
<feature type="compositionally biased region" description="Basic and acidic residues" evidence="7">
    <location>
        <begin position="357"/>
        <end position="366"/>
    </location>
</feature>
<name>A0AA40DEK9_9PEZI</name>
<dbReference type="SUPFAM" id="SSF57850">
    <property type="entry name" value="RING/U-box"/>
    <property type="match status" value="1"/>
</dbReference>
<dbReference type="Pfam" id="PF00271">
    <property type="entry name" value="Helicase_C"/>
    <property type="match status" value="1"/>
</dbReference>
<evidence type="ECO:0000256" key="5">
    <source>
        <dbReference type="ARBA" id="ARBA00022840"/>
    </source>
</evidence>
<dbReference type="InterPro" id="IPR027417">
    <property type="entry name" value="P-loop_NTPase"/>
</dbReference>
<feature type="compositionally biased region" description="Low complexity" evidence="7">
    <location>
        <begin position="49"/>
        <end position="68"/>
    </location>
</feature>
<feature type="compositionally biased region" description="Polar residues" evidence="7">
    <location>
        <begin position="279"/>
        <end position="292"/>
    </location>
</feature>
<dbReference type="EMBL" id="JAULSY010000021">
    <property type="protein sequence ID" value="KAK0671374.1"/>
    <property type="molecule type" value="Genomic_DNA"/>
</dbReference>